<feature type="domain" description="C2H2-type" evidence="6">
    <location>
        <begin position="372"/>
        <end position="399"/>
    </location>
</feature>
<dbReference type="PANTHER" id="PTHR24379:SF121">
    <property type="entry name" value="C2H2-TYPE DOMAIN-CONTAINING PROTEIN"/>
    <property type="match status" value="1"/>
</dbReference>
<evidence type="ECO:0000256" key="2">
    <source>
        <dbReference type="ARBA" id="ARBA00022737"/>
    </source>
</evidence>
<reference evidence="7 8" key="1">
    <citation type="journal article" date="2018" name="Nat. Ecol. Evol.">
        <title>Genomic signatures of mitonuclear coevolution across populations of Tigriopus californicus.</title>
        <authorList>
            <person name="Barreto F.S."/>
            <person name="Watson E.T."/>
            <person name="Lima T.G."/>
            <person name="Willett C.S."/>
            <person name="Edmands S."/>
            <person name="Li W."/>
            <person name="Burton R.S."/>
        </authorList>
    </citation>
    <scope>NUCLEOTIDE SEQUENCE [LARGE SCALE GENOMIC DNA]</scope>
    <source>
        <strain evidence="7 8">San Diego</strain>
    </source>
</reference>
<evidence type="ECO:0000313" key="8">
    <source>
        <dbReference type="Proteomes" id="UP000318571"/>
    </source>
</evidence>
<dbReference type="AlphaFoldDB" id="A0A553NDU3"/>
<keyword evidence="4" id="KW-0862">Zinc</keyword>
<keyword evidence="8" id="KW-1185">Reference proteome</keyword>
<comment type="caution">
    <text evidence="7">The sequence shown here is derived from an EMBL/GenBank/DDBJ whole genome shotgun (WGS) entry which is preliminary data.</text>
</comment>
<evidence type="ECO:0000313" key="7">
    <source>
        <dbReference type="EMBL" id="TRY63622.1"/>
    </source>
</evidence>
<protein>
    <recommendedName>
        <fullName evidence="6">C2H2-type domain-containing protein</fullName>
    </recommendedName>
</protein>
<evidence type="ECO:0000256" key="4">
    <source>
        <dbReference type="ARBA" id="ARBA00022833"/>
    </source>
</evidence>
<feature type="domain" description="C2H2-type" evidence="6">
    <location>
        <begin position="400"/>
        <end position="427"/>
    </location>
</feature>
<accession>A0A553NDU3</accession>
<evidence type="ECO:0000259" key="6">
    <source>
        <dbReference type="PROSITE" id="PS50157"/>
    </source>
</evidence>
<dbReference type="InterPro" id="IPR036236">
    <property type="entry name" value="Znf_C2H2_sf"/>
</dbReference>
<name>A0A553NDU3_TIGCA</name>
<gene>
    <name evidence="7" type="ORF">TCAL_16588</name>
</gene>
<dbReference type="SUPFAM" id="SSF57667">
    <property type="entry name" value="beta-beta-alpha zinc fingers"/>
    <property type="match status" value="2"/>
</dbReference>
<evidence type="ECO:0000256" key="1">
    <source>
        <dbReference type="ARBA" id="ARBA00022723"/>
    </source>
</evidence>
<feature type="domain" description="C2H2-type" evidence="6">
    <location>
        <begin position="439"/>
        <end position="464"/>
    </location>
</feature>
<keyword evidence="3 5" id="KW-0863">Zinc-finger</keyword>
<proteinExistence type="predicted"/>
<dbReference type="EMBL" id="VCGU01000458">
    <property type="protein sequence ID" value="TRY63622.1"/>
    <property type="molecule type" value="Genomic_DNA"/>
</dbReference>
<dbReference type="Pfam" id="PF00096">
    <property type="entry name" value="zf-C2H2"/>
    <property type="match status" value="1"/>
</dbReference>
<dbReference type="PANTHER" id="PTHR24379">
    <property type="entry name" value="KRAB AND ZINC FINGER DOMAIN-CONTAINING"/>
    <property type="match status" value="1"/>
</dbReference>
<dbReference type="GO" id="GO:0008270">
    <property type="term" value="F:zinc ion binding"/>
    <property type="evidence" value="ECO:0007669"/>
    <property type="project" value="UniProtKB-KW"/>
</dbReference>
<dbReference type="PROSITE" id="PS50157">
    <property type="entry name" value="ZINC_FINGER_C2H2_2"/>
    <property type="match status" value="3"/>
</dbReference>
<keyword evidence="1" id="KW-0479">Metal-binding</keyword>
<dbReference type="SMART" id="SM00355">
    <property type="entry name" value="ZnF_C2H2"/>
    <property type="match status" value="6"/>
</dbReference>
<dbReference type="STRING" id="6832.A0A553NDU3"/>
<evidence type="ECO:0000256" key="3">
    <source>
        <dbReference type="ARBA" id="ARBA00022771"/>
    </source>
</evidence>
<organism evidence="7 8">
    <name type="scientific">Tigriopus californicus</name>
    <name type="common">Marine copepod</name>
    <dbReference type="NCBI Taxonomy" id="6832"/>
    <lineage>
        <taxon>Eukaryota</taxon>
        <taxon>Metazoa</taxon>
        <taxon>Ecdysozoa</taxon>
        <taxon>Arthropoda</taxon>
        <taxon>Crustacea</taxon>
        <taxon>Multicrustacea</taxon>
        <taxon>Hexanauplia</taxon>
        <taxon>Copepoda</taxon>
        <taxon>Harpacticoida</taxon>
        <taxon>Harpacticidae</taxon>
        <taxon>Tigriopus</taxon>
    </lineage>
</organism>
<keyword evidence="2" id="KW-0677">Repeat</keyword>
<dbReference type="InterPro" id="IPR013087">
    <property type="entry name" value="Znf_C2H2_type"/>
</dbReference>
<dbReference type="Proteomes" id="UP000318571">
    <property type="component" value="Chromosome 10"/>
</dbReference>
<sequence length="476" mass="55282">MDLVTQLVERLQTSQASFNLLHLVVQNWIVFQRDSFDIFDDYGDPFTTQVFLIEIYSGRYIHRAQGSKVDFGASLDVNVLFTKLTEAFVDFKVCQGFMVNADVGKPTNRRLQEFPYERITAKKCQYLYKPARTTPFKIDGRKPRFRWICPACQELGEFDKETRNESDPDSMIVNPTKSVLGEDADFFSILEEECPVAQEVNFGEENLSPELYHELGDYKCVTCQEPCLTYYDLMLHNYKKHDQALEQLQPQTNGLEAIPLPDGKVEYKRVNFACQHCDAIYTGDTSWTKHMREKHSWDLFECKACDETCHYAADFSAHMLTYHPDKPEIKCPTQGCSHVSNLKEDPEHFNEHFRNCLTQRRTGYHAVDKFAAQCDKCGKKYATKRCFDAHLKQHQGFELYKCAHCDYGTNHKAVLVDHEKVHLREKGLTNADTDLVLYHQCEKCDKKFSKKHVLLAHMKRTHEGVPIYRACVLKNR</sequence>
<dbReference type="Gene3D" id="3.30.160.60">
    <property type="entry name" value="Classic Zinc Finger"/>
    <property type="match status" value="3"/>
</dbReference>
<dbReference type="PROSITE" id="PS00028">
    <property type="entry name" value="ZINC_FINGER_C2H2_1"/>
    <property type="match status" value="4"/>
</dbReference>
<evidence type="ECO:0000256" key="5">
    <source>
        <dbReference type="PROSITE-ProRule" id="PRU00042"/>
    </source>
</evidence>